<gene>
    <name evidence="1" type="ORF">CT0861_03948</name>
</gene>
<keyword evidence="2" id="KW-1185">Reference proteome</keyword>
<evidence type="ECO:0000313" key="1">
    <source>
        <dbReference type="EMBL" id="KZL68156.1"/>
    </source>
</evidence>
<reference evidence="1 2" key="1">
    <citation type="submission" date="2015-06" db="EMBL/GenBank/DDBJ databases">
        <title>Survival trade-offs in plant roots during colonization by closely related pathogenic and mutualistic fungi.</title>
        <authorList>
            <person name="Hacquard S."/>
            <person name="Kracher B."/>
            <person name="Hiruma K."/>
            <person name="Weinman A."/>
            <person name="Muench P."/>
            <person name="Garrido Oter R."/>
            <person name="Ver Loren van Themaat E."/>
            <person name="Dallerey J.-F."/>
            <person name="Damm U."/>
            <person name="Henrissat B."/>
            <person name="Lespinet O."/>
            <person name="Thon M."/>
            <person name="Kemen E."/>
            <person name="McHardy A.C."/>
            <person name="Schulze-Lefert P."/>
            <person name="O'Connell R.J."/>
        </authorList>
    </citation>
    <scope>NUCLEOTIDE SEQUENCE [LARGE SCALE GENOMIC DNA]</scope>
    <source>
        <strain evidence="1 2">0861</strain>
    </source>
</reference>
<dbReference type="Proteomes" id="UP000076552">
    <property type="component" value="Unassembled WGS sequence"/>
</dbReference>
<comment type="caution">
    <text evidence="1">The sequence shown here is derived from an EMBL/GenBank/DDBJ whole genome shotgun (WGS) entry which is preliminary data.</text>
</comment>
<name>A0A166QNH7_9PEZI</name>
<accession>A0A166QNH7</accession>
<sequence length="207" mass="23665">MENSNYLNLSFLRPFNQESTHSAPSLRPVELHFLTDYAAEGPRWAEQAGREVLPLSDRPSLNVIRALECLTHYFFAHGEMNRAAIYCSLAYEGCTFLNYANRLNGCPSQEAESHAHWMKRRCFWACWGSICASGHPKGYALRIWEEAAYVPLPGSIERHGRRSEDLSCVAVMDTDWKCRPACDYPDCTGKRRSISPMAEMMKMFGIW</sequence>
<dbReference type="STRING" id="708197.A0A166QNH7"/>
<dbReference type="EMBL" id="LFIV01000128">
    <property type="protein sequence ID" value="KZL68156.1"/>
    <property type="molecule type" value="Genomic_DNA"/>
</dbReference>
<proteinExistence type="predicted"/>
<protein>
    <submittedName>
        <fullName evidence="1">Fungal transcriptional regulatory protein</fullName>
    </submittedName>
</protein>
<organism evidence="1 2">
    <name type="scientific">Colletotrichum tofieldiae</name>
    <dbReference type="NCBI Taxonomy" id="708197"/>
    <lineage>
        <taxon>Eukaryota</taxon>
        <taxon>Fungi</taxon>
        <taxon>Dikarya</taxon>
        <taxon>Ascomycota</taxon>
        <taxon>Pezizomycotina</taxon>
        <taxon>Sordariomycetes</taxon>
        <taxon>Hypocreomycetidae</taxon>
        <taxon>Glomerellales</taxon>
        <taxon>Glomerellaceae</taxon>
        <taxon>Colletotrichum</taxon>
        <taxon>Colletotrichum spaethianum species complex</taxon>
    </lineage>
</organism>
<dbReference type="AlphaFoldDB" id="A0A166QNH7"/>
<evidence type="ECO:0000313" key="2">
    <source>
        <dbReference type="Proteomes" id="UP000076552"/>
    </source>
</evidence>